<dbReference type="InterPro" id="IPR032675">
    <property type="entry name" value="LRR_dom_sf"/>
</dbReference>
<name>A0A428P2K0_9HYPO</name>
<dbReference type="EMBL" id="NKCI01000221">
    <property type="protein sequence ID" value="RSL47254.1"/>
    <property type="molecule type" value="Genomic_DNA"/>
</dbReference>
<keyword evidence="2" id="KW-1185">Reference proteome</keyword>
<dbReference type="STRING" id="1325734.A0A428P2K0"/>
<comment type="caution">
    <text evidence="1">The sequence shown here is derived from an EMBL/GenBank/DDBJ whole genome shotgun (WGS) entry which is preliminary data.</text>
</comment>
<sequence length="393" mass="44240">MTQTCTILRDIARPYLYHYPCIEAVSRFLLRTIVERPDLAQHVKELSVFDMTCQEEVSAEVVGILRTFLQEHEDVEGRTALQEARQSTWYLDPSDDEVDGFEDIFNTLFTAMVLTKVPNLECLHLEHDHAREFPFCQPGSLPHLKELIVQHWDTEGGTDILLSIAPILFAAPALERLKGLLISSAEWEGPTPLRHEGLKEIFLVSSAVGFEDISTLLGSFPRLEAFSYESGGGNESWEEASPRQIGEAVLLCKDTLRFLSIDYTDSWWRDDMSRANAMGSLAELKKLQKLSLDGLSLFRDSTGTAGGMTICEMLPASIVEVEITRPKLSILNEILELARVASQKFPALRRVSVAGFEQDTNRVLHQAFGQTEIEFWAGNLEEQDPPELWLMPA</sequence>
<evidence type="ECO:0000313" key="2">
    <source>
        <dbReference type="Proteomes" id="UP000288168"/>
    </source>
</evidence>
<organism evidence="1 2">
    <name type="scientific">Fusarium duplospermum</name>
    <dbReference type="NCBI Taxonomy" id="1325734"/>
    <lineage>
        <taxon>Eukaryota</taxon>
        <taxon>Fungi</taxon>
        <taxon>Dikarya</taxon>
        <taxon>Ascomycota</taxon>
        <taxon>Pezizomycotina</taxon>
        <taxon>Sordariomycetes</taxon>
        <taxon>Hypocreomycetidae</taxon>
        <taxon>Hypocreales</taxon>
        <taxon>Nectriaceae</taxon>
        <taxon>Fusarium</taxon>
        <taxon>Fusarium solani species complex</taxon>
    </lineage>
</organism>
<accession>A0A428P2K0</accession>
<dbReference type="AlphaFoldDB" id="A0A428P2K0"/>
<dbReference type="Proteomes" id="UP000288168">
    <property type="component" value="Unassembled WGS sequence"/>
</dbReference>
<protein>
    <recommendedName>
        <fullName evidence="3">F-box domain-containing protein</fullName>
    </recommendedName>
</protein>
<dbReference type="OrthoDB" id="4757858at2759"/>
<reference evidence="1 2" key="1">
    <citation type="submission" date="2017-06" db="EMBL/GenBank/DDBJ databases">
        <title>Comparative genomic analysis of Ambrosia Fusariam Clade fungi.</title>
        <authorList>
            <person name="Stajich J.E."/>
            <person name="Carrillo J."/>
            <person name="Kijimoto T."/>
            <person name="Eskalen A."/>
            <person name="O'Donnell K."/>
            <person name="Kasson M."/>
        </authorList>
    </citation>
    <scope>NUCLEOTIDE SEQUENCE [LARGE SCALE GENOMIC DNA]</scope>
    <source>
        <strain evidence="1 2">NRRL62584</strain>
    </source>
</reference>
<proteinExistence type="predicted"/>
<gene>
    <name evidence="1" type="ORF">CEP54_013490</name>
</gene>
<dbReference type="SUPFAM" id="SSF52047">
    <property type="entry name" value="RNI-like"/>
    <property type="match status" value="1"/>
</dbReference>
<dbReference type="Gene3D" id="3.80.10.10">
    <property type="entry name" value="Ribonuclease Inhibitor"/>
    <property type="match status" value="1"/>
</dbReference>
<evidence type="ECO:0000313" key="1">
    <source>
        <dbReference type="EMBL" id="RSL47254.1"/>
    </source>
</evidence>
<evidence type="ECO:0008006" key="3">
    <source>
        <dbReference type="Google" id="ProtNLM"/>
    </source>
</evidence>